<comment type="subunit">
    <text evidence="8">Part of the nuclear pore complex (NPC). The NPC has an eight-fold symmetrical structure comprising a central transport channel and two rings, the cytoplasmic and nuclear rings, to which eight filaments are attached. The cytoplasmic filaments have loose ends, while the nuclear filaments are joined in a distal ring, forming a nuclear basket. NPCs are highly dynamic in configuration and composition, and can be devided in 3 subcomplexes, the NUP62 subcomplex, the NUP107-160 subcomplex and the NUP93 subcomplex, containing approximately 30 different nucleoporin proteins.</text>
</comment>
<feature type="region of interest" description="Disordered" evidence="9">
    <location>
        <begin position="539"/>
        <end position="562"/>
    </location>
</feature>
<comment type="caution">
    <text evidence="12">The sequence shown here is derived from an EMBL/GenBank/DDBJ whole genome shotgun (WGS) entry which is preliminary data.</text>
</comment>
<feature type="region of interest" description="Disordered" evidence="9">
    <location>
        <begin position="293"/>
        <end position="327"/>
    </location>
</feature>
<proteinExistence type="predicted"/>
<dbReference type="Proteomes" id="UP001064489">
    <property type="component" value="Chromosome 13"/>
</dbReference>
<keyword evidence="3" id="KW-0509">mRNA transport</keyword>
<dbReference type="Gene3D" id="3.30.1610.10">
    <property type="entry name" value="Peptidase S59, nucleoporin"/>
    <property type="match status" value="1"/>
</dbReference>
<evidence type="ECO:0000256" key="7">
    <source>
        <dbReference type="ARBA" id="ARBA00023242"/>
    </source>
</evidence>
<dbReference type="PANTHER" id="PTHR23198">
    <property type="entry name" value="NUCLEOPORIN"/>
    <property type="match status" value="1"/>
</dbReference>
<dbReference type="InterPro" id="IPR021967">
    <property type="entry name" value="Nup98_C"/>
</dbReference>
<dbReference type="FunFam" id="3.30.1610.10:FF:000002">
    <property type="entry name" value="nuclear pore complex protein NUP98A"/>
    <property type="match status" value="1"/>
</dbReference>
<dbReference type="FunFam" id="1.10.238.10:FF:000162">
    <property type="entry name" value="Defective in cullin neddylation protein"/>
    <property type="match status" value="1"/>
</dbReference>
<dbReference type="InterPro" id="IPR005176">
    <property type="entry name" value="PONY_dom"/>
</dbReference>
<dbReference type="Gene3D" id="1.10.238.10">
    <property type="entry name" value="EF-hand"/>
    <property type="match status" value="1"/>
</dbReference>
<dbReference type="Pfam" id="PF03556">
    <property type="entry name" value="Cullin_binding"/>
    <property type="match status" value="1"/>
</dbReference>
<reference evidence="12 13" key="1">
    <citation type="journal article" date="2022" name="Plant J.">
        <title>Strategies of tolerance reflected in two North American maple genomes.</title>
        <authorList>
            <person name="McEvoy S.L."/>
            <person name="Sezen U.U."/>
            <person name="Trouern-Trend A."/>
            <person name="McMahon S.M."/>
            <person name="Schaberg P.G."/>
            <person name="Yang J."/>
            <person name="Wegrzyn J.L."/>
            <person name="Swenson N.G."/>
        </authorList>
    </citation>
    <scope>NUCLEOTIDE SEQUENCE [LARGE SCALE GENOMIC DNA]</scope>
    <source>
        <strain evidence="12">91603</strain>
    </source>
</reference>
<dbReference type="InterPro" id="IPR037665">
    <property type="entry name" value="Nucleoporin_S59-like"/>
</dbReference>
<feature type="domain" description="Peptidase S59" evidence="11">
    <location>
        <begin position="75"/>
        <end position="211"/>
    </location>
</feature>
<evidence type="ECO:0000256" key="8">
    <source>
        <dbReference type="ARBA" id="ARBA00065263"/>
    </source>
</evidence>
<dbReference type="GO" id="GO:0005643">
    <property type="term" value="C:nuclear pore"/>
    <property type="evidence" value="ECO:0007669"/>
    <property type="project" value="UniProtKB-SubCell"/>
</dbReference>
<evidence type="ECO:0008006" key="14">
    <source>
        <dbReference type="Google" id="ProtNLM"/>
    </source>
</evidence>
<keyword evidence="13" id="KW-1185">Reference proteome</keyword>
<keyword evidence="7" id="KW-0539">Nucleus</keyword>
<evidence type="ECO:0000256" key="1">
    <source>
        <dbReference type="ARBA" id="ARBA00004567"/>
    </source>
</evidence>
<dbReference type="Pfam" id="PF12110">
    <property type="entry name" value="Nup96"/>
    <property type="match status" value="1"/>
</dbReference>
<evidence type="ECO:0000256" key="5">
    <source>
        <dbReference type="ARBA" id="ARBA00023010"/>
    </source>
</evidence>
<dbReference type="SUPFAM" id="SSF47473">
    <property type="entry name" value="EF-hand"/>
    <property type="match status" value="1"/>
</dbReference>
<evidence type="ECO:0000313" key="12">
    <source>
        <dbReference type="EMBL" id="KAI9198425.1"/>
    </source>
</evidence>
<keyword evidence="2" id="KW-0813">Transport</keyword>
<dbReference type="PANTHER" id="PTHR23198:SF26">
    <property type="entry name" value="NUCLEAR PORE COMPLEX PROTEIN NUP96"/>
    <property type="match status" value="1"/>
</dbReference>
<dbReference type="GO" id="GO:0048573">
    <property type="term" value="P:photoperiodism, flowering"/>
    <property type="evidence" value="ECO:0007669"/>
    <property type="project" value="UniProtKB-ARBA"/>
</dbReference>
<evidence type="ECO:0000256" key="6">
    <source>
        <dbReference type="ARBA" id="ARBA00023132"/>
    </source>
</evidence>
<gene>
    <name evidence="12" type="ORF">LWI28_015608</name>
</gene>
<keyword evidence="6" id="KW-0906">Nuclear pore complex</keyword>
<dbReference type="InterPro" id="IPR036903">
    <property type="entry name" value="Nup98_auto-Pept-S59_dom_sf"/>
</dbReference>
<dbReference type="PROSITE" id="PS51434">
    <property type="entry name" value="NUP_C"/>
    <property type="match status" value="1"/>
</dbReference>
<evidence type="ECO:0000256" key="4">
    <source>
        <dbReference type="ARBA" id="ARBA00022927"/>
    </source>
</evidence>
<dbReference type="Gene3D" id="1.10.238.200">
    <property type="entry name" value="Cullin, PONY binding domain"/>
    <property type="match status" value="1"/>
</dbReference>
<feature type="domain" description="DCUN1" evidence="10">
    <location>
        <begin position="1129"/>
        <end position="1320"/>
    </location>
</feature>
<evidence type="ECO:0000256" key="3">
    <source>
        <dbReference type="ARBA" id="ARBA00022816"/>
    </source>
</evidence>
<dbReference type="InterPro" id="IPR042460">
    <property type="entry name" value="DCN1-like_PONY"/>
</dbReference>
<dbReference type="SUPFAM" id="SSF82215">
    <property type="entry name" value="C-terminal autoproteolytic domain of nucleoporin nup98"/>
    <property type="match status" value="1"/>
</dbReference>
<dbReference type="GO" id="GO:0017056">
    <property type="term" value="F:structural constituent of nuclear pore"/>
    <property type="evidence" value="ECO:0007669"/>
    <property type="project" value="InterPro"/>
</dbReference>
<comment type="subcellular location">
    <subcellularLocation>
        <location evidence="1">Nucleus</location>
        <location evidence="1">Nuclear pore complex</location>
    </subcellularLocation>
</comment>
<evidence type="ECO:0000259" key="11">
    <source>
        <dbReference type="PROSITE" id="PS51434"/>
    </source>
</evidence>
<evidence type="ECO:0000256" key="9">
    <source>
        <dbReference type="SAM" id="MobiDB-lite"/>
    </source>
</evidence>
<organism evidence="12 13">
    <name type="scientific">Acer negundo</name>
    <name type="common">Box elder</name>
    <dbReference type="NCBI Taxonomy" id="4023"/>
    <lineage>
        <taxon>Eukaryota</taxon>
        <taxon>Viridiplantae</taxon>
        <taxon>Streptophyta</taxon>
        <taxon>Embryophyta</taxon>
        <taxon>Tracheophyta</taxon>
        <taxon>Spermatophyta</taxon>
        <taxon>Magnoliopsida</taxon>
        <taxon>eudicotyledons</taxon>
        <taxon>Gunneridae</taxon>
        <taxon>Pentapetalae</taxon>
        <taxon>rosids</taxon>
        <taxon>malvids</taxon>
        <taxon>Sapindales</taxon>
        <taxon>Sapindaceae</taxon>
        <taxon>Hippocastanoideae</taxon>
        <taxon>Acereae</taxon>
        <taxon>Acer</taxon>
    </lineage>
</organism>
<dbReference type="GO" id="GO:0051028">
    <property type="term" value="P:mRNA transport"/>
    <property type="evidence" value="ECO:0007669"/>
    <property type="project" value="UniProtKB-KW"/>
</dbReference>
<accession>A0AAD5P4B4</accession>
<dbReference type="GO" id="GO:0015031">
    <property type="term" value="P:protein transport"/>
    <property type="evidence" value="ECO:0007669"/>
    <property type="project" value="UniProtKB-KW"/>
</dbReference>
<dbReference type="Pfam" id="PF04096">
    <property type="entry name" value="Nucleoporin2"/>
    <property type="match status" value="1"/>
</dbReference>
<keyword evidence="4" id="KW-0653">Protein transport</keyword>
<keyword evidence="5" id="KW-0811">Translocation</keyword>
<dbReference type="Gene3D" id="1.25.40.690">
    <property type="match status" value="1"/>
</dbReference>
<evidence type="ECO:0000256" key="2">
    <source>
        <dbReference type="ARBA" id="ARBA00022448"/>
    </source>
</evidence>
<sequence>MASASLLPVNGDFGEFHSSGRNGSIGDRHIMDIKVRSFSSNNASLYKKRKISMDGDFSSCEISREIRSSLPVLSSLDCYMEPCLKDLAAREAADLGYSSRVPDFTVGRVGYGYVRFLGNTDVRWLDLDRIVKFNRHELVVYDDESSKPEVGQGLNKAAEVTLILRVRFLSLKEGKLDDIVKKLKESTERQGARFISFDPLNGEWKFLVDHFSRFGFNEEEDDDIVMDDATPVQDPVDMNGGEVSDVDEEIYMDPVGPELSHSLPAHLGLDPVKMQEMRMLMFQEEEEIDDFNGIPLRHKPSSGKEYIRSPLQNSAQKTSHRSSPPVARKTPLALLEYHPRSFDSDNHGILMAQQHKGMSLKKLKADGFHLDLKHETPVTGSHSRNIVDAGLFMGRSFRVGWGPNGILVHSGTAVGSSSSRSLISSVINVEKVAIDKVVRDDNNKVTKELANFSFDAPLNLHKELNHETEEVGVGSFKLKLQKVVSNRIMLPEICRSYIDIIERQLDVPGISASARLVLMHQVMVWELIKVLFSERENSGQSKSVGADSEEDMMQDTKEGPPEVDLESLPLIRRAEFSCWLQESVYHWVQEEVSSLDEFNYLKHIFLLLTGRQLDHSVELAASKGDVRLACLLSQAGGSMMSRSDVARQLHLWRINGLDFNFIEKDRIRLYELLAGNIHSLSHDVTVDWKRFLGLLMWYQLPPDTSLPAVFQTYQDLLDNGKAPHPVAIYIDEGPIDEVMSSSTKEHFDLSYYLMLLYASGASKFGFLKTMFSAFSSTYDPLDYHMIWHQREVLESVGAFSSNDLQVLDMGLVSQLLCQGKCHWAIYVVLHMPHRDDYPYLQATLIREILFQYCESWSSQESQRQFIEELGVPSEWLNEAMAVYYNYYGDLSKALEHFLECANWQKAHTIFVTSVAHTLFLSANHSEVWKLAISMENHKSEIENWDLGAGIYISFYLIRSSLEEDNNTMSELDSLESKNDACKDFLGRLNDSLSVWGGRLPVEARVAYSKMSEEICDLLLSDISEGPSREAQLNCFNAVFSAPIPEDLRSNHLQDAVSLFTCYLSEIASYTLSLHLYPSLSLSLSLIWRFIVKQFSSLSLEMRRSASRKTNSTTDATTDLFRSASKASSREMERIDNLFHSYADKSSGMIDPEGIENLCSDIEVEHTDVKILMLAWKMKAEKQGYFTLEEWRTGLKALRADTVNKLKKALPELEKEVRRPSNFTDFYSYAFRYCLTEEKQKSIDIESICELLELVLGSVYRAQVDYFMEYLKIQTDYKVINLDQWTGFYRFCNEISFPDFNNYDPDLAWPLLLDNFVEWMKEKQT</sequence>
<dbReference type="InterPro" id="IPR011992">
    <property type="entry name" value="EF-hand-dom_pair"/>
</dbReference>
<dbReference type="FunFam" id="1.10.238.200:FF:000005">
    <property type="entry name" value="Defective in cullin neddylation protein"/>
    <property type="match status" value="1"/>
</dbReference>
<protein>
    <recommendedName>
        <fullName evidence="14">Peptidase S59 domain-containing protein</fullName>
    </recommendedName>
</protein>
<dbReference type="EMBL" id="JAJSOW010000002">
    <property type="protein sequence ID" value="KAI9198425.1"/>
    <property type="molecule type" value="Genomic_DNA"/>
</dbReference>
<evidence type="ECO:0000313" key="13">
    <source>
        <dbReference type="Proteomes" id="UP001064489"/>
    </source>
</evidence>
<dbReference type="PROSITE" id="PS51229">
    <property type="entry name" value="DCUN1"/>
    <property type="match status" value="1"/>
</dbReference>
<evidence type="ECO:0000259" key="10">
    <source>
        <dbReference type="PROSITE" id="PS51229"/>
    </source>
</evidence>
<name>A0AAD5P4B4_ACENE</name>
<dbReference type="FunFam" id="1.25.40.690:FF:000002">
    <property type="entry name" value="Nuclear pore complex protein NUP96"/>
    <property type="match status" value="1"/>
</dbReference>
<dbReference type="InterPro" id="IPR007230">
    <property type="entry name" value="Nup98_auto-Pept-S59_dom"/>
</dbReference>